<proteinExistence type="predicted"/>
<reference evidence="2 3" key="1">
    <citation type="submission" date="2024-08" db="EMBL/GenBank/DDBJ databases">
        <authorList>
            <person name="Ishaq N."/>
        </authorList>
    </citation>
    <scope>NUCLEOTIDE SEQUENCE [LARGE SCALE GENOMIC DNA]</scope>
    <source>
        <strain evidence="2 3">JCM 30400</strain>
    </source>
</reference>
<dbReference type="RefSeq" id="WP_371844987.1">
    <property type="nucleotide sequence ID" value="NZ_JBGMEL010000033.1"/>
</dbReference>
<dbReference type="Proteomes" id="UP001569414">
    <property type="component" value="Unassembled WGS sequence"/>
</dbReference>
<evidence type="ECO:0000313" key="2">
    <source>
        <dbReference type="EMBL" id="MFA0792616.1"/>
    </source>
</evidence>
<feature type="compositionally biased region" description="Basic and acidic residues" evidence="1">
    <location>
        <begin position="109"/>
        <end position="121"/>
    </location>
</feature>
<feature type="region of interest" description="Disordered" evidence="1">
    <location>
        <begin position="102"/>
        <end position="121"/>
    </location>
</feature>
<comment type="caution">
    <text evidence="2">The sequence shown here is derived from an EMBL/GenBank/DDBJ whole genome shotgun (WGS) entry which is preliminary data.</text>
</comment>
<feature type="region of interest" description="Disordered" evidence="1">
    <location>
        <begin position="72"/>
        <end position="91"/>
    </location>
</feature>
<organism evidence="2 3">
    <name type="scientific">Microbulbifer echini</name>
    <dbReference type="NCBI Taxonomy" id="1529067"/>
    <lineage>
        <taxon>Bacteria</taxon>
        <taxon>Pseudomonadati</taxon>
        <taxon>Pseudomonadota</taxon>
        <taxon>Gammaproteobacteria</taxon>
        <taxon>Cellvibrionales</taxon>
        <taxon>Microbulbiferaceae</taxon>
        <taxon>Microbulbifer</taxon>
    </lineage>
</organism>
<dbReference type="PROSITE" id="PS51257">
    <property type="entry name" value="PROKAR_LIPOPROTEIN"/>
    <property type="match status" value="1"/>
</dbReference>
<keyword evidence="3" id="KW-1185">Reference proteome</keyword>
<evidence type="ECO:0000313" key="3">
    <source>
        <dbReference type="Proteomes" id="UP001569414"/>
    </source>
</evidence>
<gene>
    <name evidence="2" type="ORF">ACCI51_18935</name>
</gene>
<sequence>MFKYGLTALLIFALASCDKSAEISRDDTLSPHIVSDGVQEDFVTHQDNPLELDGPNDTAESDALVEQAVAESTAVAAGGEGEPTQSVSRKPIDISAAFDEESVSGDGYDFSRKDTLPDLFDPKEKENGVSFKGKLINDPANPDYFDSVEGAEFSVEVKTR</sequence>
<protein>
    <submittedName>
        <fullName evidence="2">Uncharacterized protein</fullName>
    </submittedName>
</protein>
<evidence type="ECO:0000256" key="1">
    <source>
        <dbReference type="SAM" id="MobiDB-lite"/>
    </source>
</evidence>
<accession>A0ABV4NUC0</accession>
<name>A0ABV4NUC0_9GAMM</name>
<dbReference type="EMBL" id="JBGMEL010000033">
    <property type="protein sequence ID" value="MFA0792616.1"/>
    <property type="molecule type" value="Genomic_DNA"/>
</dbReference>